<dbReference type="Gene3D" id="2.60.130.10">
    <property type="entry name" value="Aromatic compound dioxygenase"/>
    <property type="match status" value="1"/>
</dbReference>
<reference evidence="1 2" key="1">
    <citation type="journal article" date="2016" name="Sci. Rep.">
        <title>Draft genome sequencing and secretome analysis of fungal phytopathogen Ascochyta rabiei provides insight into the necrotrophic effector repertoire.</title>
        <authorList>
            <person name="Verma S."/>
            <person name="Gazara R.K."/>
            <person name="Nizam S."/>
            <person name="Parween S."/>
            <person name="Chattopadhyay D."/>
            <person name="Verma P.K."/>
        </authorList>
    </citation>
    <scope>NUCLEOTIDE SEQUENCE [LARGE SCALE GENOMIC DNA]</scope>
    <source>
        <strain evidence="1 2">ArDII</strain>
    </source>
</reference>
<sequence length="265" mass="27961">MQGYRNDVSRIVAHCRLRSQAQELVSDCTAGALGPTTTRFGEVDQIVHLGVSGKYVRQDITDGNPGVPLTFDVQVIDTRTCEPVPQAALEAWHCNSTGVYGGVVAGGNGNQADFDTAFPGHYTGCTMHIYVLAHIDSTINAKNATLTGGHISHVGELFFDQQLITAAESVEPYFSNTQELLLNTDDGFFAHEAANFDPALNYVYLGDSVEEGLFACVTIGIDPSDVTIPRAAVSFREGGSVANPCVGGGPDGPPPTGGFPGARGR</sequence>
<dbReference type="SUPFAM" id="SSF49482">
    <property type="entry name" value="Aromatic compound dioxygenase"/>
    <property type="match status" value="1"/>
</dbReference>
<dbReference type="GO" id="GO:0016702">
    <property type="term" value="F:oxidoreductase activity, acting on single donors with incorporation of molecular oxygen, incorporation of two atoms of oxygen"/>
    <property type="evidence" value="ECO:0007669"/>
    <property type="project" value="InterPro"/>
</dbReference>
<accession>A0A163I8P4</accession>
<name>A0A163I8P4_DIDRA</name>
<gene>
    <name evidence="1" type="ORF">ST47_g3206</name>
</gene>
<dbReference type="Proteomes" id="UP000076837">
    <property type="component" value="Unassembled WGS sequence"/>
</dbReference>
<dbReference type="InterPro" id="IPR015889">
    <property type="entry name" value="Intradiol_dOase_core"/>
</dbReference>
<protein>
    <submittedName>
        <fullName evidence="1">Ferric iron binding</fullName>
    </submittedName>
</protein>
<dbReference type="EMBL" id="JYNV01000123">
    <property type="protein sequence ID" value="KZM25648.1"/>
    <property type="molecule type" value="Genomic_DNA"/>
</dbReference>
<organism evidence="1 2">
    <name type="scientific">Didymella rabiei</name>
    <name type="common">Chickpea ascochyta blight fungus</name>
    <name type="synonym">Mycosphaerella rabiei</name>
    <dbReference type="NCBI Taxonomy" id="5454"/>
    <lineage>
        <taxon>Eukaryota</taxon>
        <taxon>Fungi</taxon>
        <taxon>Dikarya</taxon>
        <taxon>Ascomycota</taxon>
        <taxon>Pezizomycotina</taxon>
        <taxon>Dothideomycetes</taxon>
        <taxon>Pleosporomycetidae</taxon>
        <taxon>Pleosporales</taxon>
        <taxon>Pleosporineae</taxon>
        <taxon>Didymellaceae</taxon>
        <taxon>Ascochyta</taxon>
    </lineage>
</organism>
<keyword evidence="2" id="KW-1185">Reference proteome</keyword>
<dbReference type="PANTHER" id="PTHR34315:SF1">
    <property type="entry name" value="INTRADIOL RING-CLEAVAGE DIOXYGENASES DOMAIN-CONTAINING PROTEIN-RELATED"/>
    <property type="match status" value="1"/>
</dbReference>
<dbReference type="PANTHER" id="PTHR34315">
    <property type="match status" value="1"/>
</dbReference>
<evidence type="ECO:0000313" key="1">
    <source>
        <dbReference type="EMBL" id="KZM25648.1"/>
    </source>
</evidence>
<evidence type="ECO:0000313" key="2">
    <source>
        <dbReference type="Proteomes" id="UP000076837"/>
    </source>
</evidence>
<dbReference type="GO" id="GO:0005506">
    <property type="term" value="F:iron ion binding"/>
    <property type="evidence" value="ECO:0007669"/>
    <property type="project" value="InterPro"/>
</dbReference>
<comment type="caution">
    <text evidence="1">The sequence shown here is derived from an EMBL/GenBank/DDBJ whole genome shotgun (WGS) entry which is preliminary data.</text>
</comment>
<proteinExistence type="predicted"/>
<dbReference type="AlphaFoldDB" id="A0A163I8P4"/>
<dbReference type="OrthoDB" id="121380at2759"/>